<comment type="caution">
    <text evidence="1">The sequence shown here is derived from an EMBL/GenBank/DDBJ whole genome shotgun (WGS) entry which is preliminary data.</text>
</comment>
<evidence type="ECO:0008006" key="3">
    <source>
        <dbReference type="Google" id="ProtNLM"/>
    </source>
</evidence>
<keyword evidence="2" id="KW-1185">Reference proteome</keyword>
<sequence length="219" mass="25375">MARQSKIEQHGCQEIVAAGVRNGKSVRDIAEECSGWAGEKISHAAVQRYIDTLNQNKREVIVSNERALVNVVQQDFDVIQTNLKMANRLMARFDLVDNLPDLFEERMQELEHRIVSGGDSLPDYLGRWAGHMHQELKRKVYEMTALSKETREHMKLMVDLKERVYQFELMGEYLSLFMTIFQKHSPEAFEQSMQEVSGHPRMAQIIEQQRFYQNTKGGG</sequence>
<evidence type="ECO:0000313" key="1">
    <source>
        <dbReference type="EMBL" id="MCX7570395.1"/>
    </source>
</evidence>
<evidence type="ECO:0000313" key="2">
    <source>
        <dbReference type="Proteomes" id="UP001208017"/>
    </source>
</evidence>
<proteinExistence type="predicted"/>
<organism evidence="1 2">
    <name type="scientific">Tumebacillus lacus</name>
    <dbReference type="NCBI Taxonomy" id="2995335"/>
    <lineage>
        <taxon>Bacteria</taxon>
        <taxon>Bacillati</taxon>
        <taxon>Bacillota</taxon>
        <taxon>Bacilli</taxon>
        <taxon>Bacillales</taxon>
        <taxon>Alicyclobacillaceae</taxon>
        <taxon>Tumebacillus</taxon>
    </lineage>
</organism>
<reference evidence="1 2" key="1">
    <citation type="submission" date="2022-11" db="EMBL/GenBank/DDBJ databases">
        <title>Study of microbial diversity in lake waters.</title>
        <authorList>
            <person name="Zhang J."/>
        </authorList>
    </citation>
    <scope>NUCLEOTIDE SEQUENCE [LARGE SCALE GENOMIC DNA]</scope>
    <source>
        <strain evidence="1 2">DT12</strain>
    </source>
</reference>
<dbReference type="Proteomes" id="UP001208017">
    <property type="component" value="Unassembled WGS sequence"/>
</dbReference>
<dbReference type="EMBL" id="JAPMLT010000004">
    <property type="protein sequence ID" value="MCX7570395.1"/>
    <property type="molecule type" value="Genomic_DNA"/>
</dbReference>
<name>A0ABT3X0G0_9BACL</name>
<protein>
    <recommendedName>
        <fullName evidence="3">KfrA N-terminal DNA-binding domain-containing protein</fullName>
    </recommendedName>
</protein>
<dbReference type="RefSeq" id="WP_267151640.1">
    <property type="nucleotide sequence ID" value="NZ_JAPMLT010000004.1"/>
</dbReference>
<gene>
    <name evidence="1" type="ORF">OS242_10515</name>
</gene>
<accession>A0ABT3X0G0</accession>